<feature type="transmembrane region" description="Helical" evidence="2">
    <location>
        <begin position="655"/>
        <end position="677"/>
    </location>
</feature>
<feature type="region of interest" description="Disordered" evidence="1">
    <location>
        <begin position="489"/>
        <end position="569"/>
    </location>
</feature>
<gene>
    <name evidence="3" type="ORF">CYMTET_25753</name>
</gene>
<evidence type="ECO:0000256" key="2">
    <source>
        <dbReference type="SAM" id="Phobius"/>
    </source>
</evidence>
<feature type="transmembrane region" description="Helical" evidence="2">
    <location>
        <begin position="269"/>
        <end position="289"/>
    </location>
</feature>
<keyword evidence="2" id="KW-1133">Transmembrane helix</keyword>
<reference evidence="3 4" key="1">
    <citation type="journal article" date="2015" name="Genome Biol. Evol.">
        <title>Comparative Genomics of a Bacterivorous Green Alga Reveals Evolutionary Causalities and Consequences of Phago-Mixotrophic Mode of Nutrition.</title>
        <authorList>
            <person name="Burns J.A."/>
            <person name="Paasch A."/>
            <person name="Narechania A."/>
            <person name="Kim E."/>
        </authorList>
    </citation>
    <scope>NUCLEOTIDE SEQUENCE [LARGE SCALE GENOMIC DNA]</scope>
    <source>
        <strain evidence="3 4">PLY_AMNH</strain>
    </source>
</reference>
<feature type="transmembrane region" description="Helical" evidence="2">
    <location>
        <begin position="963"/>
        <end position="983"/>
    </location>
</feature>
<name>A0AAE0FTS1_9CHLO</name>
<feature type="transmembrane region" description="Helical" evidence="2">
    <location>
        <begin position="762"/>
        <end position="784"/>
    </location>
</feature>
<feature type="transmembrane region" description="Helical" evidence="2">
    <location>
        <begin position="433"/>
        <end position="456"/>
    </location>
</feature>
<proteinExistence type="predicted"/>
<feature type="transmembrane region" description="Helical" evidence="2">
    <location>
        <begin position="796"/>
        <end position="817"/>
    </location>
</feature>
<feature type="transmembrane region" description="Helical" evidence="2">
    <location>
        <begin position="929"/>
        <end position="951"/>
    </location>
</feature>
<organism evidence="3 4">
    <name type="scientific">Cymbomonas tetramitiformis</name>
    <dbReference type="NCBI Taxonomy" id="36881"/>
    <lineage>
        <taxon>Eukaryota</taxon>
        <taxon>Viridiplantae</taxon>
        <taxon>Chlorophyta</taxon>
        <taxon>Pyramimonadophyceae</taxon>
        <taxon>Pyramimonadales</taxon>
        <taxon>Pyramimonadaceae</taxon>
        <taxon>Cymbomonas</taxon>
    </lineage>
</organism>
<feature type="compositionally biased region" description="Basic and acidic residues" evidence="1">
    <location>
        <begin position="489"/>
        <end position="519"/>
    </location>
</feature>
<accession>A0AAE0FTS1</accession>
<evidence type="ECO:0000313" key="3">
    <source>
        <dbReference type="EMBL" id="KAK3265572.1"/>
    </source>
</evidence>
<feature type="transmembrane region" description="Helical" evidence="2">
    <location>
        <begin position="609"/>
        <end position="634"/>
    </location>
</feature>
<evidence type="ECO:0000256" key="1">
    <source>
        <dbReference type="SAM" id="MobiDB-lite"/>
    </source>
</evidence>
<feature type="transmembrane region" description="Helical" evidence="2">
    <location>
        <begin position="235"/>
        <end position="257"/>
    </location>
</feature>
<evidence type="ECO:0000313" key="4">
    <source>
        <dbReference type="Proteomes" id="UP001190700"/>
    </source>
</evidence>
<dbReference type="AlphaFoldDB" id="A0AAE0FTS1"/>
<feature type="transmembrane region" description="Helical" evidence="2">
    <location>
        <begin position="301"/>
        <end position="322"/>
    </location>
</feature>
<dbReference type="EMBL" id="LGRX02013824">
    <property type="protein sequence ID" value="KAK3265572.1"/>
    <property type="molecule type" value="Genomic_DNA"/>
</dbReference>
<feature type="transmembrane region" description="Helical" evidence="2">
    <location>
        <begin position="1085"/>
        <end position="1104"/>
    </location>
</feature>
<feature type="region of interest" description="Disordered" evidence="1">
    <location>
        <begin position="32"/>
        <end position="56"/>
    </location>
</feature>
<feature type="transmembrane region" description="Helical" evidence="2">
    <location>
        <begin position="577"/>
        <end position="597"/>
    </location>
</feature>
<comment type="caution">
    <text evidence="3">The sequence shown here is derived from an EMBL/GenBank/DDBJ whole genome shotgun (WGS) entry which is preliminary data.</text>
</comment>
<sequence length="1138" mass="124281">MPLPVGPSRLVAGHKKPVTAVLQGVVVRTTLEARGPDEAQSATSRPETAGDNLDDLDSGFTNLTKLPKTFFVLEEHHRGRHIYTPLAANLAEFRALGQDSYIDFTSHHRDPFARVGRPDTGSVYLNLNPMAMAEPREKDFEQFTEKDNYTIYSNCLALGDDRTQLGSGSQPSPSSVASDIAAIVGSAVTSEHTRVHSLAKAESLTPKNLMAYPPRPASSTRAELKDYVFCFHDRVLIWLLLTAPLVLFLLFLTGLGFGHEVHRELNNHYWVAQALVSLVSLCLLLLYVCDGFQGFGGPYSNWIHSVLGLCALAVGVACLLGVDEYPTAPGILCMLLTTSVMLAVRTQLFSSKGGTIFGRIIWTRSPGVRVRLQDYLHSCSLGLLVNFLIVYATWMLWVLWLDNTWDAKKEDYGHRAECDDEDMAESGACLEAYLLWAWPALIGGMTGVFGLIMFYLSNSMQVDSRLKELRRLAKSKIKRVVKIRKSELESVVEERPGEEGKAEGEEPRTPPERAQDARLTDNGCDSSAFISDDEESDSDDGAEADDDAEADGSVEDGKDGGAGTQAGKGAKQARVPLAVRLLGTLLGTTVVALWVAASLAGADMRLTEVVVHFSLITFVLLAVLIIASTGWSELTNQMEHNTFAKKVKNSLHSDLAKAFLLLMACPLIIALAFISRINMMIRVSGMFRPVLRGPRGHKADTVISVPNGAYLGPAPLAPNDPNRKSKKTPKQLVRVLGGPLTPKVSVFLSELFVNPTGVLTKALWIGVVYFTLQIGVGKVVIVLLSWFNEVLAGMPAAAVIFVFFVVGISLFLLPPVPGVPVYLAGGIIVVGRFEEPLGYWGAIFLCTAMCFVIKLCACAIQQKGFGERMSCYVSVRKTVGINSVTIRAIRVVLQTKGLSVGKVSILCGGPDWPTSVLCGILRLDLFEMLLGTTPVLPIYLFWTVLAGAFQLKEGSYWEALANLLLIVSGATMGLTSVAAMYSIDRTLTERRKEIDAIPVDEEVLKEEVKDAEYEAAYAEAIRWQRVPCWLRATLAVGVMLMSGSNWMFALWDTDCFRAFNVTDSIDSDLGGDWYSLDGESGLVRPAGQCALGAFLMACMCLHAWRRWAHREALAELKSKRGQGDELGSSFCRPQTAQV</sequence>
<feature type="compositionally biased region" description="Acidic residues" evidence="1">
    <location>
        <begin position="531"/>
        <end position="554"/>
    </location>
</feature>
<keyword evidence="2" id="KW-0812">Transmembrane</keyword>
<feature type="transmembrane region" description="Helical" evidence="2">
    <location>
        <begin position="1029"/>
        <end position="1051"/>
    </location>
</feature>
<keyword evidence="4" id="KW-1185">Reference proteome</keyword>
<dbReference type="Proteomes" id="UP001190700">
    <property type="component" value="Unassembled WGS sequence"/>
</dbReference>
<feature type="transmembrane region" description="Helical" evidence="2">
    <location>
        <begin position="837"/>
        <end position="860"/>
    </location>
</feature>
<feature type="transmembrane region" description="Helical" evidence="2">
    <location>
        <begin position="379"/>
        <end position="400"/>
    </location>
</feature>
<keyword evidence="2" id="KW-0472">Membrane</keyword>
<protein>
    <submittedName>
        <fullName evidence="3">Uncharacterized protein</fullName>
    </submittedName>
</protein>